<protein>
    <submittedName>
        <fullName evidence="1">Uncharacterized protein</fullName>
    </submittedName>
</protein>
<accession>A0A1R2BRQ0</accession>
<dbReference type="OrthoDB" id="10630809at2759"/>
<organism evidence="1 2">
    <name type="scientific">Stentor coeruleus</name>
    <dbReference type="NCBI Taxonomy" id="5963"/>
    <lineage>
        <taxon>Eukaryota</taxon>
        <taxon>Sar</taxon>
        <taxon>Alveolata</taxon>
        <taxon>Ciliophora</taxon>
        <taxon>Postciliodesmatophora</taxon>
        <taxon>Heterotrichea</taxon>
        <taxon>Heterotrichida</taxon>
        <taxon>Stentoridae</taxon>
        <taxon>Stentor</taxon>
    </lineage>
</organism>
<dbReference type="EMBL" id="MPUH01000480">
    <property type="protein sequence ID" value="OMJ79265.1"/>
    <property type="molecule type" value="Genomic_DNA"/>
</dbReference>
<reference evidence="1 2" key="1">
    <citation type="submission" date="2016-11" db="EMBL/GenBank/DDBJ databases">
        <title>The macronuclear genome of Stentor coeruleus: a giant cell with tiny introns.</title>
        <authorList>
            <person name="Slabodnick M."/>
            <person name="Ruby J.G."/>
            <person name="Reiff S.B."/>
            <person name="Swart E.C."/>
            <person name="Gosai S."/>
            <person name="Prabakaran S."/>
            <person name="Witkowska E."/>
            <person name="Larue G.E."/>
            <person name="Fisher S."/>
            <person name="Freeman R.M."/>
            <person name="Gunawardena J."/>
            <person name="Chu W."/>
            <person name="Stover N.A."/>
            <person name="Gregory B.D."/>
            <person name="Nowacki M."/>
            <person name="Derisi J."/>
            <person name="Roy S.W."/>
            <person name="Marshall W.F."/>
            <person name="Sood P."/>
        </authorList>
    </citation>
    <scope>NUCLEOTIDE SEQUENCE [LARGE SCALE GENOMIC DNA]</scope>
    <source>
        <strain evidence="1">WM001</strain>
    </source>
</reference>
<name>A0A1R2BRQ0_9CILI</name>
<gene>
    <name evidence="1" type="ORF">SteCoe_20775</name>
</gene>
<dbReference type="AlphaFoldDB" id="A0A1R2BRQ0"/>
<comment type="caution">
    <text evidence="1">The sequence shown here is derived from an EMBL/GenBank/DDBJ whole genome shotgun (WGS) entry which is preliminary data.</text>
</comment>
<keyword evidence="2" id="KW-1185">Reference proteome</keyword>
<proteinExistence type="predicted"/>
<evidence type="ECO:0000313" key="2">
    <source>
        <dbReference type="Proteomes" id="UP000187209"/>
    </source>
</evidence>
<sequence length="441" mass="51531">MESTCGDILINSFIEEAKNNSINICTLRTTSKSATKKQIIQTINDSNISQNGVIYIECFEEWPTDILCFIFEYLADFDCHVGFVIDISTDPRCLTQVLDADILQKLTVEQFFFPDFTAISTQILWDLTRKCNFPVMSQDLFQCLEECRSEAAFMKVLTSSLLSFFTENPLRVDIFIKEKELREFIEQKDSWIENLELFQIMAQAAPMSLDLALDYLNRQVYLTTVDMECKFVTEFYGKFKSRDFDSYENIEEYLGNLYERDIISEEELNKLKEDYLNIPTVQSINARDQTNSKILKWKITFILPKLRIKVINNIKPLHIHIARISNSEDYILNLCQYLDNDISTKILQQLLPNPASQENSDMQILCSLLKNRGKHIELNSVFNEFVKAVNSKETRKSMQSRFLHTCNCFFILGLIKQSKKRKKADCFFVEKNFFGRSTFYN</sequence>
<evidence type="ECO:0000313" key="1">
    <source>
        <dbReference type="EMBL" id="OMJ79265.1"/>
    </source>
</evidence>
<dbReference type="Proteomes" id="UP000187209">
    <property type="component" value="Unassembled WGS sequence"/>
</dbReference>